<evidence type="ECO:0000256" key="15">
    <source>
        <dbReference type="PIRSR" id="PIRSR603739-50"/>
    </source>
</evidence>
<dbReference type="OrthoDB" id="9770937at2"/>
<dbReference type="Proteomes" id="UP000005953">
    <property type="component" value="Unassembled WGS sequence"/>
</dbReference>
<feature type="binding site" evidence="14">
    <location>
        <position position="129"/>
    </location>
    <ligand>
        <name>[4Fe-4S] cluster</name>
        <dbReference type="ChEBI" id="CHEBI:49883"/>
        <note>4Fe-4S-S-AdoMet</note>
    </ligand>
</feature>
<evidence type="ECO:0000256" key="7">
    <source>
        <dbReference type="ARBA" id="ARBA00022691"/>
    </source>
</evidence>
<evidence type="ECO:0000256" key="4">
    <source>
        <dbReference type="ARBA" id="ARBA00008703"/>
    </source>
</evidence>
<dbReference type="InterPro" id="IPR007197">
    <property type="entry name" value="rSAM"/>
</dbReference>
<gene>
    <name evidence="17" type="ORF">MED297_12407</name>
</gene>
<name>A4BE53_9GAMM</name>
<dbReference type="RefSeq" id="WP_008042215.1">
    <property type="nucleotide sequence ID" value="NZ_CH724149.1"/>
</dbReference>
<evidence type="ECO:0000256" key="8">
    <source>
        <dbReference type="ARBA" id="ARBA00022723"/>
    </source>
</evidence>
<keyword evidence="18" id="KW-1185">Reference proteome</keyword>
<keyword evidence="7" id="KW-0949">S-adenosyl-L-methionine</keyword>
<dbReference type="PIRSF" id="PIRSF004911">
    <property type="entry name" value="DUF160"/>
    <property type="match status" value="1"/>
</dbReference>
<keyword evidence="6 14" id="KW-0004">4Fe-4S</keyword>
<evidence type="ECO:0000256" key="6">
    <source>
        <dbReference type="ARBA" id="ARBA00022485"/>
    </source>
</evidence>
<dbReference type="InterPro" id="IPR058240">
    <property type="entry name" value="rSAM_sf"/>
</dbReference>
<evidence type="ECO:0000313" key="18">
    <source>
        <dbReference type="Proteomes" id="UP000005953"/>
    </source>
</evidence>
<dbReference type="InterPro" id="IPR003739">
    <property type="entry name" value="Lys_aminomutase/Glu_NH3_mut"/>
</dbReference>
<evidence type="ECO:0000313" key="17">
    <source>
        <dbReference type="EMBL" id="EAR09531.1"/>
    </source>
</evidence>
<evidence type="ECO:0000256" key="9">
    <source>
        <dbReference type="ARBA" id="ARBA00022898"/>
    </source>
</evidence>
<evidence type="ECO:0000256" key="3">
    <source>
        <dbReference type="ARBA" id="ARBA00001966"/>
    </source>
</evidence>
<keyword evidence="8 14" id="KW-0479">Metal-binding</keyword>
<dbReference type="NCBIfam" id="TIGR03821">
    <property type="entry name" value="EFP_modif_epmB"/>
    <property type="match status" value="1"/>
</dbReference>
<comment type="caution">
    <text evidence="17">The sequence shown here is derived from an EMBL/GenBank/DDBJ whole genome shotgun (WGS) entry which is preliminary data.</text>
</comment>
<organism evidence="17 18">
    <name type="scientific">Reinekea blandensis MED297</name>
    <dbReference type="NCBI Taxonomy" id="314283"/>
    <lineage>
        <taxon>Bacteria</taxon>
        <taxon>Pseudomonadati</taxon>
        <taxon>Pseudomonadota</taxon>
        <taxon>Gammaproteobacteria</taxon>
        <taxon>Oceanospirillales</taxon>
        <taxon>Saccharospirillaceae</taxon>
        <taxon>Reinekea</taxon>
    </lineage>
</organism>
<dbReference type="GO" id="GO:0016853">
    <property type="term" value="F:isomerase activity"/>
    <property type="evidence" value="ECO:0007669"/>
    <property type="project" value="UniProtKB-KW"/>
</dbReference>
<evidence type="ECO:0000259" key="16">
    <source>
        <dbReference type="PROSITE" id="PS51918"/>
    </source>
</evidence>
<proteinExistence type="inferred from homology"/>
<feature type="binding site" evidence="14">
    <location>
        <position position="133"/>
    </location>
    <ligand>
        <name>[4Fe-4S] cluster</name>
        <dbReference type="ChEBI" id="CHEBI:49883"/>
        <note>4Fe-4S-S-AdoMet</note>
    </ligand>
</feature>
<dbReference type="STRING" id="314283.MED297_12407"/>
<evidence type="ECO:0000256" key="1">
    <source>
        <dbReference type="ARBA" id="ARBA00001352"/>
    </source>
</evidence>
<accession>A4BE53</accession>
<dbReference type="SUPFAM" id="SSF102114">
    <property type="entry name" value="Radical SAM enzymes"/>
    <property type="match status" value="1"/>
</dbReference>
<dbReference type="NCBIfam" id="TIGR00238">
    <property type="entry name" value="KamA family radical SAM protein"/>
    <property type="match status" value="1"/>
</dbReference>
<keyword evidence="12" id="KW-0413">Isomerase</keyword>
<evidence type="ECO:0000256" key="12">
    <source>
        <dbReference type="ARBA" id="ARBA00023235"/>
    </source>
</evidence>
<keyword evidence="9 15" id="KW-0663">Pyridoxal phosphate</keyword>
<feature type="domain" description="Radical SAM core" evidence="16">
    <location>
        <begin position="115"/>
        <end position="338"/>
    </location>
</feature>
<feature type="binding site" evidence="14">
    <location>
        <position position="136"/>
    </location>
    <ligand>
        <name>[4Fe-4S] cluster</name>
        <dbReference type="ChEBI" id="CHEBI:49883"/>
        <note>4Fe-4S-S-AdoMet</note>
    </ligand>
</feature>
<dbReference type="PANTHER" id="PTHR30538">
    <property type="entry name" value="LYSINE 2,3-AMINOMUTASE-RELATED"/>
    <property type="match status" value="1"/>
</dbReference>
<dbReference type="SFLD" id="SFLDG01070">
    <property type="entry name" value="PLP-dependent"/>
    <property type="match status" value="1"/>
</dbReference>
<dbReference type="Pfam" id="PF04055">
    <property type="entry name" value="Radical_SAM"/>
    <property type="match status" value="1"/>
</dbReference>
<dbReference type="HOGENOM" id="CLU_032161_2_0_6"/>
<feature type="modified residue" description="N6-(pyridoxal phosphate)lysine" evidence="15">
    <location>
        <position position="341"/>
    </location>
</feature>
<sequence>MIPVSATTLDTSDQIASTKDSQHWQKSIAKGFRTPSELLDYLNLKTSELPYQIDPNSPFRMRITRHLASLMEKGNPFDPLLLQLIPRLDETTEQPGYQTDPLMEEDYQVIPGLIHKYQNRVLIIAHQACAIHCRYCFRRHFPYSEARLSESSLDAIEQYIQSHSDIDEVIFSGGDPLSLADEALSNLIQRFDRLPQIQTVRLHTRTPVAAPERITETLLNTLNNLSCQVVMVVHINHPNELHPDLLAKFLRLRDINVTLLNQSVLLRGINDCSKTQIRLCKQLFAHGVLPYYLHSLDPVQGTSHFDVNQQTAGQIWLEMQAGLSGYLLPRLVREIPQRHSKTWIHP</sequence>
<dbReference type="InterPro" id="IPR013785">
    <property type="entry name" value="Aldolase_TIM"/>
</dbReference>
<evidence type="ECO:0000256" key="13">
    <source>
        <dbReference type="ARBA" id="ARBA00030756"/>
    </source>
</evidence>
<dbReference type="CDD" id="cd01335">
    <property type="entry name" value="Radical_SAM"/>
    <property type="match status" value="1"/>
</dbReference>
<evidence type="ECO:0000256" key="5">
    <source>
        <dbReference type="ARBA" id="ARBA00022363"/>
    </source>
</evidence>
<comment type="similarity">
    <text evidence="4">Belongs to the radical SAM superfamily. KamA family.</text>
</comment>
<dbReference type="PANTHER" id="PTHR30538:SF1">
    <property type="entry name" value="L-LYSINE 2,3-AMINOMUTASE"/>
    <property type="match status" value="1"/>
</dbReference>
<dbReference type="InterPro" id="IPR022462">
    <property type="entry name" value="EpmB"/>
</dbReference>
<keyword evidence="10" id="KW-0408">Iron</keyword>
<keyword evidence="11 14" id="KW-0411">Iron-sulfur</keyword>
<dbReference type="Gene3D" id="3.20.20.70">
    <property type="entry name" value="Aldolase class I"/>
    <property type="match status" value="1"/>
</dbReference>
<comment type="cofactor">
    <cofactor evidence="3">
        <name>[4Fe-4S] cluster</name>
        <dbReference type="ChEBI" id="CHEBI:49883"/>
    </cofactor>
</comment>
<reference evidence="17 18" key="1">
    <citation type="submission" date="2006-02" db="EMBL/GenBank/DDBJ databases">
        <authorList>
            <person name="Pinhassi J."/>
            <person name="Pedros-Alio C."/>
            <person name="Ferriera S."/>
            <person name="Johnson J."/>
            <person name="Kravitz S."/>
            <person name="Halpern A."/>
            <person name="Remington K."/>
            <person name="Beeson K."/>
            <person name="Tran B."/>
            <person name="Rogers Y.-H."/>
            <person name="Friedman R."/>
            <person name="Venter J.C."/>
        </authorList>
    </citation>
    <scope>NUCLEOTIDE SEQUENCE [LARGE SCALE GENOMIC DNA]</scope>
    <source>
        <strain evidence="17 18">MED297</strain>
    </source>
</reference>
<protein>
    <recommendedName>
        <fullName evidence="5">L-lysine 2,3-aminomutase</fullName>
    </recommendedName>
    <alternativeName>
        <fullName evidence="13">EF-P post-translational modification enzyme B</fullName>
    </alternativeName>
</protein>
<dbReference type="EMBL" id="AAOE01000009">
    <property type="protein sequence ID" value="EAR09531.1"/>
    <property type="molecule type" value="Genomic_DNA"/>
</dbReference>
<evidence type="ECO:0000256" key="14">
    <source>
        <dbReference type="PIRSR" id="PIRSR004911-1"/>
    </source>
</evidence>
<dbReference type="SFLD" id="SFLDF00314">
    <property type="entry name" value="L-lysine_2_3-aminomutase_(yjeK"/>
    <property type="match status" value="1"/>
</dbReference>
<comment type="cofactor">
    <cofactor evidence="2 15">
        <name>pyridoxal 5'-phosphate</name>
        <dbReference type="ChEBI" id="CHEBI:597326"/>
    </cofactor>
</comment>
<dbReference type="GO" id="GO:0046872">
    <property type="term" value="F:metal ion binding"/>
    <property type="evidence" value="ECO:0007669"/>
    <property type="project" value="UniProtKB-KW"/>
</dbReference>
<dbReference type="GO" id="GO:0051539">
    <property type="term" value="F:4 iron, 4 sulfur cluster binding"/>
    <property type="evidence" value="ECO:0007669"/>
    <property type="project" value="UniProtKB-KW"/>
</dbReference>
<evidence type="ECO:0000256" key="11">
    <source>
        <dbReference type="ARBA" id="ARBA00023014"/>
    </source>
</evidence>
<evidence type="ECO:0000256" key="10">
    <source>
        <dbReference type="ARBA" id="ARBA00023004"/>
    </source>
</evidence>
<comment type="catalytic activity">
    <reaction evidence="1">
        <text>L-lysine = D-beta-lysine</text>
        <dbReference type="Rhea" id="RHEA:44148"/>
        <dbReference type="ChEBI" id="CHEBI:32551"/>
        <dbReference type="ChEBI" id="CHEBI:84138"/>
    </reaction>
</comment>
<dbReference type="SFLD" id="SFLDS00029">
    <property type="entry name" value="Radical_SAM"/>
    <property type="match status" value="1"/>
</dbReference>
<dbReference type="AlphaFoldDB" id="A4BE53"/>
<dbReference type="PROSITE" id="PS51918">
    <property type="entry name" value="RADICAL_SAM"/>
    <property type="match status" value="1"/>
</dbReference>
<evidence type="ECO:0000256" key="2">
    <source>
        <dbReference type="ARBA" id="ARBA00001933"/>
    </source>
</evidence>